<dbReference type="PANTHER" id="PTHR11728:SF1">
    <property type="entry name" value="GLYCEROL-3-PHOSPHATE DEHYDROGENASE [NAD(+)] 2, CHLOROPLASTIC"/>
    <property type="match status" value="1"/>
</dbReference>
<keyword evidence="2" id="KW-0560">Oxidoreductase</keyword>
<dbReference type="GO" id="GO:0005829">
    <property type="term" value="C:cytosol"/>
    <property type="evidence" value="ECO:0007669"/>
    <property type="project" value="TreeGrafter"/>
</dbReference>
<dbReference type="PANTHER" id="PTHR11728">
    <property type="entry name" value="GLYCEROL-3-PHOSPHATE DEHYDROGENASE"/>
    <property type="match status" value="1"/>
</dbReference>
<dbReference type="InterPro" id="IPR036291">
    <property type="entry name" value="NAD(P)-bd_dom_sf"/>
</dbReference>
<dbReference type="PRINTS" id="PR00077">
    <property type="entry name" value="GPDHDRGNASE"/>
</dbReference>
<evidence type="ECO:0000259" key="5">
    <source>
        <dbReference type="Pfam" id="PF07479"/>
    </source>
</evidence>
<dbReference type="Gene3D" id="3.40.50.720">
    <property type="entry name" value="NAD(P)-binding Rossmann-like Domain"/>
    <property type="match status" value="1"/>
</dbReference>
<dbReference type="NCBIfam" id="NF000940">
    <property type="entry name" value="PRK00094.1-2"/>
    <property type="match status" value="1"/>
</dbReference>
<dbReference type="NCBIfam" id="NF000942">
    <property type="entry name" value="PRK00094.1-4"/>
    <property type="match status" value="1"/>
</dbReference>
<dbReference type="Pfam" id="PF01210">
    <property type="entry name" value="NAD_Gly3P_dh_N"/>
    <property type="match status" value="1"/>
</dbReference>
<dbReference type="InterPro" id="IPR008927">
    <property type="entry name" value="6-PGluconate_DH-like_C_sf"/>
</dbReference>
<protein>
    <submittedName>
        <fullName evidence="6">Unannotated protein</fullName>
    </submittedName>
</protein>
<dbReference type="InterPro" id="IPR013328">
    <property type="entry name" value="6PGD_dom2"/>
</dbReference>
<dbReference type="GO" id="GO:0051287">
    <property type="term" value="F:NAD binding"/>
    <property type="evidence" value="ECO:0007669"/>
    <property type="project" value="InterPro"/>
</dbReference>
<dbReference type="InterPro" id="IPR006168">
    <property type="entry name" value="G3P_DH_NAD-dep"/>
</dbReference>
<comment type="similarity">
    <text evidence="1">Belongs to the NAD-dependent glycerol-3-phosphate dehydrogenase family.</text>
</comment>
<evidence type="ECO:0000256" key="3">
    <source>
        <dbReference type="ARBA" id="ARBA00023027"/>
    </source>
</evidence>
<dbReference type="PIRSF" id="PIRSF000114">
    <property type="entry name" value="Glycerol-3-P_dh"/>
    <property type="match status" value="1"/>
</dbReference>
<proteinExistence type="inferred from homology"/>
<dbReference type="Pfam" id="PF07479">
    <property type="entry name" value="NAD_Gly3P_dh_C"/>
    <property type="match status" value="1"/>
</dbReference>
<dbReference type="InterPro" id="IPR006109">
    <property type="entry name" value="G3P_DH_NAD-dep_C"/>
</dbReference>
<organism evidence="6">
    <name type="scientific">freshwater metagenome</name>
    <dbReference type="NCBI Taxonomy" id="449393"/>
    <lineage>
        <taxon>unclassified sequences</taxon>
        <taxon>metagenomes</taxon>
        <taxon>ecological metagenomes</taxon>
    </lineage>
</organism>
<dbReference type="Gene3D" id="1.10.1040.10">
    <property type="entry name" value="N-(1-d-carboxylethyl)-l-norvaline Dehydrogenase, domain 2"/>
    <property type="match status" value="1"/>
</dbReference>
<keyword evidence="3" id="KW-0520">NAD</keyword>
<dbReference type="FunFam" id="3.40.50.720:FF:000019">
    <property type="entry name" value="Glycerol-3-phosphate dehydrogenase [NAD(P)+]"/>
    <property type="match status" value="1"/>
</dbReference>
<name>A0A6J6LAN3_9ZZZZ</name>
<reference evidence="6" key="1">
    <citation type="submission" date="2020-05" db="EMBL/GenBank/DDBJ databases">
        <authorList>
            <person name="Chiriac C."/>
            <person name="Salcher M."/>
            <person name="Ghai R."/>
            <person name="Kavagutti S V."/>
        </authorList>
    </citation>
    <scope>NUCLEOTIDE SEQUENCE</scope>
</reference>
<dbReference type="GO" id="GO:0047952">
    <property type="term" value="F:glycerol-3-phosphate dehydrogenase [NAD(P)+] activity"/>
    <property type="evidence" value="ECO:0007669"/>
    <property type="project" value="TreeGrafter"/>
</dbReference>
<dbReference type="AlphaFoldDB" id="A0A6J6LAN3"/>
<evidence type="ECO:0000256" key="1">
    <source>
        <dbReference type="ARBA" id="ARBA00011009"/>
    </source>
</evidence>
<dbReference type="SUPFAM" id="SSF51735">
    <property type="entry name" value="NAD(P)-binding Rossmann-fold domains"/>
    <property type="match status" value="1"/>
</dbReference>
<dbReference type="EMBL" id="CAEZWJ010000038">
    <property type="protein sequence ID" value="CAB4659047.1"/>
    <property type="molecule type" value="Genomic_DNA"/>
</dbReference>
<sequence>MTGDVVVVKVAYAVAMASIRMAVVGAGSWGTTVASLAAANTPTTLWARRGDVVESINTHHMNPSYISGVALSPNLKASTSLADTVSNADVVVMAVPSQGFRQVLTEAAPHIRPWVPIVSLSKGLEAGTMMRMSQVANDVLPDHPVAALTGPNLASEISVGQPAASVVAIADEVIATALQELFSTPTFRVYTNADVVGCEIAGVVKNVIAIASGIAMGMGFGDNTRASLLTRGLAEMTRLAVALGGNAESLSGLAGMGDLIATCSSTSSRNTSVGIRLGQGEALTEIIASTSMVAEGVKSSATVLQLAHQHGVDMPITEQVVAVCHEGKSAADGLLALMSRRSRPEAK</sequence>
<dbReference type="HAMAP" id="MF_00394">
    <property type="entry name" value="NAD_Glyc3P_dehydrog"/>
    <property type="match status" value="1"/>
</dbReference>
<evidence type="ECO:0000313" key="6">
    <source>
        <dbReference type="EMBL" id="CAB4659047.1"/>
    </source>
</evidence>
<dbReference type="FunFam" id="1.10.1040.10:FF:000001">
    <property type="entry name" value="Glycerol-3-phosphate dehydrogenase [NAD(P)+]"/>
    <property type="match status" value="1"/>
</dbReference>
<accession>A0A6J6LAN3</accession>
<gene>
    <name evidence="6" type="ORF">UFOPK2214_01108</name>
</gene>
<feature type="domain" description="Glycerol-3-phosphate dehydrogenase NAD-dependent C-terminal" evidence="5">
    <location>
        <begin position="194"/>
        <end position="331"/>
    </location>
</feature>
<evidence type="ECO:0000256" key="2">
    <source>
        <dbReference type="ARBA" id="ARBA00023002"/>
    </source>
</evidence>
<dbReference type="SUPFAM" id="SSF48179">
    <property type="entry name" value="6-phosphogluconate dehydrogenase C-terminal domain-like"/>
    <property type="match status" value="1"/>
</dbReference>
<dbReference type="InterPro" id="IPR011128">
    <property type="entry name" value="G3P_DH_NAD-dep_N"/>
</dbReference>
<dbReference type="GO" id="GO:0046168">
    <property type="term" value="P:glycerol-3-phosphate catabolic process"/>
    <property type="evidence" value="ECO:0007669"/>
    <property type="project" value="InterPro"/>
</dbReference>
<dbReference type="GO" id="GO:0005975">
    <property type="term" value="P:carbohydrate metabolic process"/>
    <property type="evidence" value="ECO:0007669"/>
    <property type="project" value="InterPro"/>
</dbReference>
<feature type="domain" description="Glycerol-3-phosphate dehydrogenase NAD-dependent N-terminal" evidence="4">
    <location>
        <begin position="21"/>
        <end position="172"/>
    </location>
</feature>
<evidence type="ECO:0000259" key="4">
    <source>
        <dbReference type="Pfam" id="PF01210"/>
    </source>
</evidence>
<dbReference type="PROSITE" id="PS00957">
    <property type="entry name" value="NAD_G3PDH"/>
    <property type="match status" value="1"/>
</dbReference>